<dbReference type="Proteomes" id="UP000000271">
    <property type="component" value="Chromosome"/>
</dbReference>
<organism evidence="10 11">
    <name type="scientific">Bacillus selenitireducens (strain ATCC 700615 / DSM 15326 / MLS10)</name>
    <dbReference type="NCBI Taxonomy" id="439292"/>
    <lineage>
        <taxon>Bacteria</taxon>
        <taxon>Bacillati</taxon>
        <taxon>Bacillota</taxon>
        <taxon>Bacilli</taxon>
        <taxon>Bacillales</taxon>
        <taxon>Bacillaceae</taxon>
        <taxon>Salisediminibacterium</taxon>
    </lineage>
</organism>
<dbReference type="KEGG" id="bse:Bsel_0075"/>
<dbReference type="PROSITE" id="PS00794">
    <property type="entry name" value="HPPK"/>
    <property type="match status" value="1"/>
</dbReference>
<dbReference type="RefSeq" id="WP_013171055.1">
    <property type="nucleotide sequence ID" value="NC_014219.1"/>
</dbReference>
<dbReference type="EMBL" id="CP001791">
    <property type="protein sequence ID" value="ADH97625.1"/>
    <property type="molecule type" value="Genomic_DNA"/>
</dbReference>
<evidence type="ECO:0000259" key="9">
    <source>
        <dbReference type="PROSITE" id="PS00794"/>
    </source>
</evidence>
<dbReference type="GO" id="GO:0003848">
    <property type="term" value="F:2-amino-4-hydroxy-6-hydroxymethyldihydropteridine diphosphokinase activity"/>
    <property type="evidence" value="ECO:0007669"/>
    <property type="project" value="UniProtKB-EC"/>
</dbReference>
<accession>D6XV67</accession>
<dbReference type="UniPathway" id="UPA00077">
    <property type="reaction ID" value="UER00155"/>
</dbReference>
<evidence type="ECO:0000256" key="2">
    <source>
        <dbReference type="ARBA" id="ARBA00005051"/>
    </source>
</evidence>
<dbReference type="CDD" id="cd00483">
    <property type="entry name" value="HPPK"/>
    <property type="match status" value="1"/>
</dbReference>
<evidence type="ECO:0000256" key="5">
    <source>
        <dbReference type="ARBA" id="ARBA00022741"/>
    </source>
</evidence>
<name>D6XV67_BACIE</name>
<dbReference type="OrthoDB" id="9808041at2"/>
<protein>
    <recommendedName>
        <fullName evidence="3">2-amino-4-hydroxy-6-hydroxymethyldihydropteridine diphosphokinase</fullName>
        <ecNumber evidence="3">2.7.6.3</ecNumber>
    </recommendedName>
</protein>
<dbReference type="STRING" id="439292.Bsel_0075"/>
<evidence type="ECO:0000256" key="1">
    <source>
        <dbReference type="ARBA" id="ARBA00000198"/>
    </source>
</evidence>
<dbReference type="NCBIfam" id="TIGR01498">
    <property type="entry name" value="folK"/>
    <property type="match status" value="1"/>
</dbReference>
<gene>
    <name evidence="10" type="ordered locus">Bsel_0075</name>
</gene>
<keyword evidence="6" id="KW-0418">Kinase</keyword>
<dbReference type="GO" id="GO:0016301">
    <property type="term" value="F:kinase activity"/>
    <property type="evidence" value="ECO:0007669"/>
    <property type="project" value="UniProtKB-KW"/>
</dbReference>
<evidence type="ECO:0000256" key="4">
    <source>
        <dbReference type="ARBA" id="ARBA00022679"/>
    </source>
</evidence>
<dbReference type="AlphaFoldDB" id="D6XV67"/>
<keyword evidence="8" id="KW-0289">Folate biosynthesis</keyword>
<dbReference type="PANTHER" id="PTHR43071:SF1">
    <property type="entry name" value="2-AMINO-4-HYDROXY-6-HYDROXYMETHYLDIHYDROPTERIDINE PYROPHOSPHOKINASE"/>
    <property type="match status" value="1"/>
</dbReference>
<dbReference type="InterPro" id="IPR035907">
    <property type="entry name" value="Hppk_sf"/>
</dbReference>
<dbReference type="SUPFAM" id="SSF55083">
    <property type="entry name" value="6-hydroxymethyl-7,8-dihydropterin pyrophosphokinase, HPPK"/>
    <property type="match status" value="1"/>
</dbReference>
<keyword evidence="5" id="KW-0547">Nucleotide-binding</keyword>
<dbReference type="Pfam" id="PF01288">
    <property type="entry name" value="HPPK"/>
    <property type="match status" value="1"/>
</dbReference>
<dbReference type="GO" id="GO:0046656">
    <property type="term" value="P:folic acid biosynthetic process"/>
    <property type="evidence" value="ECO:0007669"/>
    <property type="project" value="UniProtKB-KW"/>
</dbReference>
<proteinExistence type="predicted"/>
<dbReference type="eggNOG" id="COG0801">
    <property type="taxonomic scope" value="Bacteria"/>
</dbReference>
<keyword evidence="7" id="KW-0067">ATP-binding</keyword>
<comment type="pathway">
    <text evidence="2">Cofactor biosynthesis; tetrahydrofolate biosynthesis; 2-amino-4-hydroxy-6-hydroxymethyl-7,8-dihydropteridine diphosphate from 7,8-dihydroneopterin triphosphate: step 4/4.</text>
</comment>
<evidence type="ECO:0000256" key="7">
    <source>
        <dbReference type="ARBA" id="ARBA00022840"/>
    </source>
</evidence>
<dbReference type="GO" id="GO:0046654">
    <property type="term" value="P:tetrahydrofolate biosynthetic process"/>
    <property type="evidence" value="ECO:0007669"/>
    <property type="project" value="UniProtKB-UniPathway"/>
</dbReference>
<evidence type="ECO:0000256" key="6">
    <source>
        <dbReference type="ARBA" id="ARBA00022777"/>
    </source>
</evidence>
<dbReference type="Gene3D" id="3.30.70.560">
    <property type="entry name" value="7,8-Dihydro-6-hydroxymethylpterin-pyrophosphokinase HPPK"/>
    <property type="match status" value="1"/>
</dbReference>
<reference evidence="10" key="1">
    <citation type="submission" date="2009-10" db="EMBL/GenBank/DDBJ databases">
        <title>Complete sequence of Bacillus selenitireducens MLS10.</title>
        <authorList>
            <consortium name="US DOE Joint Genome Institute"/>
            <person name="Lucas S."/>
            <person name="Copeland A."/>
            <person name="Lapidus A."/>
            <person name="Glavina del Rio T."/>
            <person name="Dalin E."/>
            <person name="Tice H."/>
            <person name="Bruce D."/>
            <person name="Goodwin L."/>
            <person name="Pitluck S."/>
            <person name="Sims D."/>
            <person name="Brettin T."/>
            <person name="Detter J.C."/>
            <person name="Han C."/>
            <person name="Larimer F."/>
            <person name="Land M."/>
            <person name="Hauser L."/>
            <person name="Kyrpides N."/>
            <person name="Ovchinnikova G."/>
            <person name="Stolz J."/>
        </authorList>
    </citation>
    <scope>NUCLEOTIDE SEQUENCE [LARGE SCALE GENOMIC DNA]</scope>
    <source>
        <strain evidence="10">MLS10</strain>
    </source>
</reference>
<dbReference type="PANTHER" id="PTHR43071">
    <property type="entry name" value="2-AMINO-4-HYDROXY-6-HYDROXYMETHYLDIHYDROPTERIDINE PYROPHOSPHOKINASE"/>
    <property type="match status" value="1"/>
</dbReference>
<dbReference type="HOGENOM" id="CLU_097916_1_1_9"/>
<comment type="catalytic activity">
    <reaction evidence="1">
        <text>6-hydroxymethyl-7,8-dihydropterin + ATP = (7,8-dihydropterin-6-yl)methyl diphosphate + AMP + H(+)</text>
        <dbReference type="Rhea" id="RHEA:11412"/>
        <dbReference type="ChEBI" id="CHEBI:15378"/>
        <dbReference type="ChEBI" id="CHEBI:30616"/>
        <dbReference type="ChEBI" id="CHEBI:44841"/>
        <dbReference type="ChEBI" id="CHEBI:72950"/>
        <dbReference type="ChEBI" id="CHEBI:456215"/>
        <dbReference type="EC" id="2.7.6.3"/>
    </reaction>
</comment>
<evidence type="ECO:0000256" key="3">
    <source>
        <dbReference type="ARBA" id="ARBA00013253"/>
    </source>
</evidence>
<keyword evidence="11" id="KW-1185">Reference proteome</keyword>
<feature type="domain" description="7,8-dihydro-6-hydroxymethylpterin-pyrophosphokinase" evidence="9">
    <location>
        <begin position="93"/>
        <end position="104"/>
    </location>
</feature>
<evidence type="ECO:0000256" key="8">
    <source>
        <dbReference type="ARBA" id="ARBA00022909"/>
    </source>
</evidence>
<sequence>MHTDAAKHAFIAFGSNQGERIDCLKKALKALSDHPDLSLVDVSAIYETAPVGMTDQPSFLNMVAVFHSKLTAEALLNVTQSIEQDGGRERKERWGPRTIDLDILRHGTDTVDTAHLQIPHPRMMERAFVLVPLLDVAHHDPALCEDTLHEALKGCADRADVKRISDGLPDVDA</sequence>
<evidence type="ECO:0000313" key="10">
    <source>
        <dbReference type="EMBL" id="ADH97625.1"/>
    </source>
</evidence>
<dbReference type="InterPro" id="IPR000550">
    <property type="entry name" value="Hppk"/>
</dbReference>
<dbReference type="GO" id="GO:0005524">
    <property type="term" value="F:ATP binding"/>
    <property type="evidence" value="ECO:0007669"/>
    <property type="project" value="UniProtKB-KW"/>
</dbReference>
<dbReference type="EC" id="2.7.6.3" evidence="3"/>
<evidence type="ECO:0000313" key="11">
    <source>
        <dbReference type="Proteomes" id="UP000000271"/>
    </source>
</evidence>
<keyword evidence="4 10" id="KW-0808">Transferase</keyword>